<proteinExistence type="predicted"/>
<protein>
    <submittedName>
        <fullName evidence="1">Uncharacterized protein</fullName>
    </submittedName>
</protein>
<evidence type="ECO:0000313" key="2">
    <source>
        <dbReference type="Proteomes" id="UP000307968"/>
    </source>
</evidence>
<dbReference type="AlphaFoldDB" id="A0A4U9HGG6"/>
<accession>A0A4U9HGG6</accession>
<dbReference type="SUPFAM" id="SSF103473">
    <property type="entry name" value="MFS general substrate transporter"/>
    <property type="match status" value="1"/>
</dbReference>
<dbReference type="InterPro" id="IPR036259">
    <property type="entry name" value="MFS_trans_sf"/>
</dbReference>
<reference evidence="1 2" key="1">
    <citation type="submission" date="2019-05" db="EMBL/GenBank/DDBJ databases">
        <authorList>
            <consortium name="Pathogen Informatics"/>
        </authorList>
    </citation>
    <scope>NUCLEOTIDE SEQUENCE [LARGE SCALE GENOMIC DNA]</scope>
    <source>
        <strain evidence="1 2">NCTC12971</strain>
    </source>
</reference>
<gene>
    <name evidence="1" type="ORF">NCTC12971_02986</name>
</gene>
<dbReference type="Proteomes" id="UP000307968">
    <property type="component" value="Chromosome"/>
</dbReference>
<sequence>MVGAGMGLCNTTFLVSVQNAAHHSIRGIATACTVFTRMMGSAIGTAILGATLNINLQLRLPQVADPVQQLMDPARRAALDAEALGR</sequence>
<organism evidence="1 2">
    <name type="scientific">Serratia rubidaea</name>
    <name type="common">Serratia marinorubra</name>
    <dbReference type="NCBI Taxonomy" id="61652"/>
    <lineage>
        <taxon>Bacteria</taxon>
        <taxon>Pseudomonadati</taxon>
        <taxon>Pseudomonadota</taxon>
        <taxon>Gammaproteobacteria</taxon>
        <taxon>Enterobacterales</taxon>
        <taxon>Yersiniaceae</taxon>
        <taxon>Serratia</taxon>
    </lineage>
</organism>
<name>A0A4U9HGG6_SERRU</name>
<dbReference type="EMBL" id="LR590463">
    <property type="protein sequence ID" value="VTP63130.1"/>
    <property type="molecule type" value="Genomic_DNA"/>
</dbReference>
<evidence type="ECO:0000313" key="1">
    <source>
        <dbReference type="EMBL" id="VTP63130.1"/>
    </source>
</evidence>